<evidence type="ECO:0000313" key="3">
    <source>
        <dbReference type="Proteomes" id="UP000606786"/>
    </source>
</evidence>
<accession>A0A811UTB3</accession>
<reference evidence="2" key="1">
    <citation type="submission" date="2020-11" db="EMBL/GenBank/DDBJ databases">
        <authorList>
            <person name="Whitehead M."/>
        </authorList>
    </citation>
    <scope>NUCLEOTIDE SEQUENCE</scope>
    <source>
        <strain evidence="2">EGII</strain>
    </source>
</reference>
<comment type="caution">
    <text evidence="2">The sequence shown here is derived from an EMBL/GenBank/DDBJ whole genome shotgun (WGS) entry which is preliminary data.</text>
</comment>
<keyword evidence="1" id="KW-1133">Transmembrane helix</keyword>
<gene>
    <name evidence="2" type="ORF">CCAP1982_LOCUS10904</name>
</gene>
<name>A0A811UTB3_CERCA</name>
<dbReference type="Proteomes" id="UP000606786">
    <property type="component" value="Unassembled WGS sequence"/>
</dbReference>
<sequence>MVPIEPRSFFFFCLRSSCGAPFRLSAVHISCARRLSTFFARYFSTLPLHAWIYLLVAIAAATAAAVTSYLDFLWIFVSSASAKCVVNRISALILHFVHMADIRIINSTV</sequence>
<dbReference type="EMBL" id="CAJHJT010000034">
    <property type="protein sequence ID" value="CAD7002412.1"/>
    <property type="molecule type" value="Genomic_DNA"/>
</dbReference>
<protein>
    <submittedName>
        <fullName evidence="2">(Mediterranean fruit fly) hypothetical protein</fullName>
    </submittedName>
</protein>
<keyword evidence="1" id="KW-0472">Membrane</keyword>
<dbReference type="AlphaFoldDB" id="A0A811UTB3"/>
<evidence type="ECO:0000256" key="1">
    <source>
        <dbReference type="SAM" id="Phobius"/>
    </source>
</evidence>
<proteinExistence type="predicted"/>
<evidence type="ECO:0000313" key="2">
    <source>
        <dbReference type="EMBL" id="CAD7002412.1"/>
    </source>
</evidence>
<keyword evidence="3" id="KW-1185">Reference proteome</keyword>
<feature type="transmembrane region" description="Helical" evidence="1">
    <location>
        <begin position="50"/>
        <end position="77"/>
    </location>
</feature>
<organism evidence="2 3">
    <name type="scientific">Ceratitis capitata</name>
    <name type="common">Mediterranean fruit fly</name>
    <name type="synonym">Tephritis capitata</name>
    <dbReference type="NCBI Taxonomy" id="7213"/>
    <lineage>
        <taxon>Eukaryota</taxon>
        <taxon>Metazoa</taxon>
        <taxon>Ecdysozoa</taxon>
        <taxon>Arthropoda</taxon>
        <taxon>Hexapoda</taxon>
        <taxon>Insecta</taxon>
        <taxon>Pterygota</taxon>
        <taxon>Neoptera</taxon>
        <taxon>Endopterygota</taxon>
        <taxon>Diptera</taxon>
        <taxon>Brachycera</taxon>
        <taxon>Muscomorpha</taxon>
        <taxon>Tephritoidea</taxon>
        <taxon>Tephritidae</taxon>
        <taxon>Ceratitis</taxon>
        <taxon>Ceratitis</taxon>
    </lineage>
</organism>
<keyword evidence="1" id="KW-0812">Transmembrane</keyword>